<accession>A0A7W7M034</accession>
<proteinExistence type="predicted"/>
<dbReference type="Proteomes" id="UP000579523">
    <property type="component" value="Unassembled WGS sequence"/>
</dbReference>
<reference evidence="1 2" key="1">
    <citation type="submission" date="2020-08" db="EMBL/GenBank/DDBJ databases">
        <title>Genomic Encyclopedia of Type Strains, Phase III (KMG-III): the genomes of soil and plant-associated and newly described type strains.</title>
        <authorList>
            <person name="Whitman W."/>
        </authorList>
    </citation>
    <scope>NUCLEOTIDE SEQUENCE [LARGE SCALE GENOMIC DNA]</scope>
    <source>
        <strain evidence="1 2">CECT 3273</strain>
    </source>
</reference>
<name>A0A7W7M034_9ACTN</name>
<sequence>MVAEFAGHPLAGLPFFTPETVTTDHRFVYHNHYLVETNGDSKPACMTTNVLRLSPSPDQWPR</sequence>
<evidence type="ECO:0000313" key="2">
    <source>
        <dbReference type="Proteomes" id="UP000579523"/>
    </source>
</evidence>
<dbReference type="RefSeq" id="WP_184822078.1">
    <property type="nucleotide sequence ID" value="NZ_BMTI01000030.1"/>
</dbReference>
<comment type="caution">
    <text evidence="1">The sequence shown here is derived from an EMBL/GenBank/DDBJ whole genome shotgun (WGS) entry which is preliminary data.</text>
</comment>
<organism evidence="1 2">
    <name type="scientific">Streptomyces griseomycini</name>
    <dbReference type="NCBI Taxonomy" id="66895"/>
    <lineage>
        <taxon>Bacteria</taxon>
        <taxon>Bacillati</taxon>
        <taxon>Actinomycetota</taxon>
        <taxon>Actinomycetes</taxon>
        <taxon>Kitasatosporales</taxon>
        <taxon>Streptomycetaceae</taxon>
        <taxon>Streptomyces</taxon>
    </lineage>
</organism>
<dbReference type="EMBL" id="JACHJI010000005">
    <property type="protein sequence ID" value="MBB4899487.1"/>
    <property type="molecule type" value="Genomic_DNA"/>
</dbReference>
<evidence type="ECO:0000313" key="1">
    <source>
        <dbReference type="EMBL" id="MBB4899487.1"/>
    </source>
</evidence>
<protein>
    <submittedName>
        <fullName evidence="1">Uncharacterized protein</fullName>
    </submittedName>
</protein>
<keyword evidence="2" id="KW-1185">Reference proteome</keyword>
<gene>
    <name evidence="1" type="ORF">FHS37_003547</name>
</gene>
<dbReference type="AlphaFoldDB" id="A0A7W7M034"/>